<dbReference type="InterPro" id="IPR001584">
    <property type="entry name" value="Integrase_cat-core"/>
</dbReference>
<dbReference type="SUPFAM" id="SSF53098">
    <property type="entry name" value="Ribonuclease H-like"/>
    <property type="match status" value="1"/>
</dbReference>
<feature type="compositionally biased region" description="Polar residues" evidence="1">
    <location>
        <begin position="232"/>
        <end position="247"/>
    </location>
</feature>
<feature type="compositionally biased region" description="Basic residues" evidence="1">
    <location>
        <begin position="1644"/>
        <end position="1653"/>
    </location>
</feature>
<feature type="domain" description="Integrase catalytic" evidence="2">
    <location>
        <begin position="1209"/>
        <end position="1382"/>
    </location>
</feature>
<keyword evidence="4" id="KW-1185">Reference proteome</keyword>
<feature type="compositionally biased region" description="Acidic residues" evidence="1">
    <location>
        <begin position="1529"/>
        <end position="1541"/>
    </location>
</feature>
<feature type="region of interest" description="Disordered" evidence="1">
    <location>
        <begin position="433"/>
        <end position="501"/>
    </location>
</feature>
<dbReference type="EMBL" id="CAXAMM010007069">
    <property type="protein sequence ID" value="CAK9013182.1"/>
    <property type="molecule type" value="Genomic_DNA"/>
</dbReference>
<feature type="compositionally biased region" description="Polar residues" evidence="1">
    <location>
        <begin position="1871"/>
        <end position="1888"/>
    </location>
</feature>
<feature type="region of interest" description="Disordered" evidence="1">
    <location>
        <begin position="119"/>
        <end position="215"/>
    </location>
</feature>
<feature type="compositionally biased region" description="Low complexity" evidence="1">
    <location>
        <begin position="470"/>
        <end position="495"/>
    </location>
</feature>
<feature type="region of interest" description="Disordered" evidence="1">
    <location>
        <begin position="232"/>
        <end position="269"/>
    </location>
</feature>
<name>A0ABP0JFI0_9DINO</name>
<feature type="compositionally biased region" description="Polar residues" evidence="1">
    <location>
        <begin position="1778"/>
        <end position="1793"/>
    </location>
</feature>
<dbReference type="InterPro" id="IPR036397">
    <property type="entry name" value="RNaseH_sf"/>
</dbReference>
<evidence type="ECO:0000259" key="2">
    <source>
        <dbReference type="PROSITE" id="PS50994"/>
    </source>
</evidence>
<dbReference type="InterPro" id="IPR012337">
    <property type="entry name" value="RNaseH-like_sf"/>
</dbReference>
<organism evidence="3 4">
    <name type="scientific">Durusdinium trenchii</name>
    <dbReference type="NCBI Taxonomy" id="1381693"/>
    <lineage>
        <taxon>Eukaryota</taxon>
        <taxon>Sar</taxon>
        <taxon>Alveolata</taxon>
        <taxon>Dinophyceae</taxon>
        <taxon>Suessiales</taxon>
        <taxon>Symbiodiniaceae</taxon>
        <taxon>Durusdinium</taxon>
    </lineage>
</organism>
<feature type="compositionally biased region" description="Low complexity" evidence="1">
    <location>
        <begin position="665"/>
        <end position="674"/>
    </location>
</feature>
<dbReference type="Proteomes" id="UP001642464">
    <property type="component" value="Unassembled WGS sequence"/>
</dbReference>
<feature type="compositionally biased region" description="Low complexity" evidence="1">
    <location>
        <begin position="645"/>
        <end position="655"/>
    </location>
</feature>
<evidence type="ECO:0000256" key="1">
    <source>
        <dbReference type="SAM" id="MobiDB-lite"/>
    </source>
</evidence>
<dbReference type="PROSITE" id="PS50994">
    <property type="entry name" value="INTEGRASE"/>
    <property type="match status" value="1"/>
</dbReference>
<feature type="region of interest" description="Disordered" evidence="1">
    <location>
        <begin position="536"/>
        <end position="559"/>
    </location>
</feature>
<feature type="region of interest" description="Disordered" evidence="1">
    <location>
        <begin position="832"/>
        <end position="866"/>
    </location>
</feature>
<feature type="compositionally biased region" description="Pro residues" evidence="1">
    <location>
        <begin position="1576"/>
        <end position="1585"/>
    </location>
</feature>
<accession>A0ABP0JFI0</accession>
<feature type="region of interest" description="Disordered" evidence="1">
    <location>
        <begin position="1860"/>
        <end position="1888"/>
    </location>
</feature>
<feature type="compositionally biased region" description="Basic and acidic residues" evidence="1">
    <location>
        <begin position="1764"/>
        <end position="1776"/>
    </location>
</feature>
<sequence>MTFHLPDSDPSVEYHWDDDDLREFDLFGRDGQSSCYSEPPVERVLHSMSEHRADVDVDRSRDSLKWRCYQCGSSNSCWNTSLQAWTCVQCKSTDFYDVTQPRRHETSEGCWMYVPSLGSEQRQSPVAPNPPPPGGDQPGDDEWPESERRTTDPLVDPDTMSMQAGRRRRRRGRGGVQPEADRPGEQMQQQPPTRQSNVQSPARQSNVDRPTGFTAGQQNRIIDLLSQLVANQTKTDSSQTSWNSQRGPQRGVRWRGGTPPSPPQGRNSADLRAFARWERKVEVWALQVKAFMPPSDAALMLFTSLTGEAELETEHLDLSKVNSADGIQYLVDTLREPLQQKLLFQKRKLLSDYEHIARFQNESVRQFANRYVRIEKDLSAIGISTAAMYDSESRGNRLLERCRLTPDLQRLVLIGAGNSLEFEKVRESLNFQFPDFRPSPPLAGSSQTTSKGGHTPYKGGKGGKGQYALTSNPSNFSQSSSPTTASSSTSYRPSPKGQYPRRVYQTDQVDEMDQIPEESYDPEPSAEPEFLDAAEEFEPEDDPEAPDQEPDDDPAEDDSQELQNLASVLTVTSKKLQSTVLGRKFTGRPRTIEERKRTSTCTACGMLGHWAGDAVCSMSNKDKPSTSKGAGKFGKDGKGGKGSVKKAFVVHVPGETDPDPPPEPGTSSGTPSTLGNPSTYFTFMAAHVIEQEPFQTYVTEIISLAGYMIVDTACQRGIHRASTRAYLPAMLPGQRTQGNLVKRVMSLFLRTLRSMSRMIGMGMAPRAWLTMLEQHIIAQEDQSTRALRSRPLPALCSHPEFRRYGNRTGRYSQCLQCFQKFKFNDEEQGWDLFGGPSSQPSSPLPLPSPSNILSTDKTKGKDNTNYVNGPEELAAWRTQVRPMIEKMVRWCEKQDEEGAYGALNSKGAMIRKGHNFAGNCPLVLAHLQKKLSQEQQRLCTPLEGRETSLSQEYCPGLVRAIVTGLLDTAQHHDPNRFHTASKTFSTYAVDRFQVNDDLDSWQPILDMVERLFKHTTQRTLLLPHSDPVCQEVKKLVPWHSIERIQVAIQPTLHRFPAHIPHTHRGSALLYNDGAIEIVTEDLAELRFPKGRFQKPVNIGIFWFGLALPIEQQAQPSVEVQPPVEPPPPPDTVDDNPLHRVGMDEMDISFPHDRKYDQSTKTVVSRLHRNLGHPPATELKKLLAMNGIKNQTILAAVDDMTCASCQRTRMPTRPSPAAIPDTGLRQFADSIQLDIVYIRDIAGSNFPVLGVIDECTLLHQAAVLDSRLPSEVLKKFIRIWAQPFGYPLIARLDPDGSFRGEFEEFMDTTGTQTDFIPPEAHHRLGLIERHNATLRDIAERIIDSNAITGPEQMELAITNTVFSKNACTWSTGRPPFIAAFGRIPRRGGLDLLSDDHSLTTGGTQQHMHQLADVLRSEAQQHIAAMKIDGTFRRALLRKTHPQPQQQLTVGETIAYWRWTTRSQKKRGGYKLARLLGLDPDGKSLWVQSGTNTVKIAREQARQAYGEAWNPDPTDLRALRSASENIRSGLFEDETLPVADDPDQPLGNDDHLRETEPDVVLPLYTPTPPPQLQVVPHTPLPPEPQQPQLPPQITMSQAQQQQNNMQNITIEVSSPTYNQQTIQLQHADHTFGMTSEQLRRPAVRTPVRRPHRSRTPSRAAPPLGDTAPHEQARLTTAGTVTPPLPVPAIDTSQVPIPVSDDEPDNLGTQVPQTPEELRQPASIPATAAGSTSSRMLPAKRPGSPLPDTHRTRELEGHTSAASTSRHTTEQRHAEEKPHSSLATVHTAQGNPHCQPTANTVVRVQQYSPEHCKFHRTAQQAPMNASDEGITLIDKHFDGATDIYMPYPHTACFQAYKASASYTGDGVSDDTDASQDNMSTSVTPGQPLTRQQQKALDKELPWRVIVDKGSLQWVAGQTRPDVAATVSLHSKGSKATYANLASMYDAVEHLRRTSDKGFTMNPTAIDDSTLVVTYADSSWANAENYASQHGCLIMLTDARATDVATHACLIDWKSSRSGRICRSTLAAEASAADSSVDRSSFCNLMLSELLQRTPSFMITTPLRMLQITDCKSLYDSLVAENPSVDDKRTVISVRSIQQYITRENTHWIRILVVAQETLQCHGWCAHCTFLAWSFSKNTTFPSSMGLVKAPMEWQLFARYSGSQFYTRGLLLVDRSHTFQAMEFTSEECTWRFRAGDSEDWSSVESGLLFPSGKDQITQFNVSSAREAVEGEAMVQSRINLEMNTERGIRQAAQLYTQCRPGEFLNFKLTMYQRNDIGFAGGELGQTPETMASSEAQTQFLSSKFKMMKMRTDTEFEVQKNWMVLGGSTVADAYFKRDENHQGEAHLATATCTDSQEQEAVRICTKHLQKEDTLDSEAGLKWVDRRWGYGCANRIHAEV</sequence>
<comment type="caution">
    <text evidence="3">The sequence shown here is derived from an EMBL/GenBank/DDBJ whole genome shotgun (WGS) entry which is preliminary data.</text>
</comment>
<dbReference type="Gene3D" id="3.30.420.10">
    <property type="entry name" value="Ribonuclease H-like superfamily/Ribonuclease H"/>
    <property type="match status" value="1"/>
</dbReference>
<evidence type="ECO:0000313" key="4">
    <source>
        <dbReference type="Proteomes" id="UP001642464"/>
    </source>
</evidence>
<protein>
    <submittedName>
        <fullName evidence="3">Integrase catalytic domain-containing protein</fullName>
    </submittedName>
</protein>
<reference evidence="3 4" key="1">
    <citation type="submission" date="2024-02" db="EMBL/GenBank/DDBJ databases">
        <authorList>
            <person name="Chen Y."/>
            <person name="Shah S."/>
            <person name="Dougan E. K."/>
            <person name="Thang M."/>
            <person name="Chan C."/>
        </authorList>
    </citation>
    <scope>NUCLEOTIDE SEQUENCE [LARGE SCALE GENOMIC DNA]</scope>
</reference>
<feature type="compositionally biased region" description="Polar residues" evidence="1">
    <location>
        <begin position="186"/>
        <end position="215"/>
    </location>
</feature>
<feature type="region of interest" description="Disordered" evidence="1">
    <location>
        <begin position="1630"/>
        <end position="1793"/>
    </location>
</feature>
<feature type="region of interest" description="Disordered" evidence="1">
    <location>
        <begin position="1528"/>
        <end position="1585"/>
    </location>
</feature>
<proteinExistence type="predicted"/>
<feature type="compositionally biased region" description="Basic and acidic residues" evidence="1">
    <location>
        <begin position="1745"/>
        <end position="1754"/>
    </location>
</feature>
<evidence type="ECO:0000313" key="3">
    <source>
        <dbReference type="EMBL" id="CAK9013182.1"/>
    </source>
</evidence>
<feature type="region of interest" description="Disordered" evidence="1">
    <location>
        <begin position="619"/>
        <end position="674"/>
    </location>
</feature>
<feature type="region of interest" description="Disordered" evidence="1">
    <location>
        <begin position="1115"/>
        <end position="1134"/>
    </location>
</feature>
<gene>
    <name evidence="3" type="ORF">SCF082_LOCUS11819</name>
</gene>